<feature type="compositionally biased region" description="Gly residues" evidence="1">
    <location>
        <begin position="375"/>
        <end position="384"/>
    </location>
</feature>
<dbReference type="InterPro" id="IPR036181">
    <property type="entry name" value="MIT_dom_sf"/>
</dbReference>
<dbReference type="SUPFAM" id="SSF116846">
    <property type="entry name" value="MIT domain"/>
    <property type="match status" value="2"/>
</dbReference>
<feature type="region of interest" description="Disordered" evidence="1">
    <location>
        <begin position="74"/>
        <end position="199"/>
    </location>
</feature>
<proteinExistence type="predicted"/>
<dbReference type="KEGG" id="acan:ACA1_384780"/>
<dbReference type="OrthoDB" id="2333384at2759"/>
<gene>
    <name evidence="4" type="ORF">ACA1_384780</name>
</gene>
<dbReference type="RefSeq" id="XP_004347124.1">
    <property type="nucleotide sequence ID" value="XM_004347074.1"/>
</dbReference>
<dbReference type="InterPro" id="IPR014752">
    <property type="entry name" value="Arrestin-like_C"/>
</dbReference>
<dbReference type="OMA" id="FEGDFFY"/>
<dbReference type="EMBL" id="KB007900">
    <property type="protein sequence ID" value="ELR21742.1"/>
    <property type="molecule type" value="Genomic_DNA"/>
</dbReference>
<dbReference type="InterPro" id="IPR014756">
    <property type="entry name" value="Ig_E-set"/>
</dbReference>
<evidence type="ECO:0000256" key="1">
    <source>
        <dbReference type="SAM" id="MobiDB-lite"/>
    </source>
</evidence>
<dbReference type="SUPFAM" id="SSF81296">
    <property type="entry name" value="E set domains"/>
    <property type="match status" value="1"/>
</dbReference>
<feature type="compositionally biased region" description="Low complexity" evidence="1">
    <location>
        <begin position="120"/>
        <end position="181"/>
    </location>
</feature>
<feature type="domain" description="MIT" evidence="2">
    <location>
        <begin position="4"/>
        <end position="80"/>
    </location>
</feature>
<reference evidence="4 5" key="1">
    <citation type="journal article" date="2013" name="Genome Biol.">
        <title>Genome of Acanthamoeba castellanii highlights extensive lateral gene transfer and early evolution of tyrosine kinase signaling.</title>
        <authorList>
            <person name="Clarke M."/>
            <person name="Lohan A.J."/>
            <person name="Liu B."/>
            <person name="Lagkouvardos I."/>
            <person name="Roy S."/>
            <person name="Zafar N."/>
            <person name="Bertelli C."/>
            <person name="Schilde C."/>
            <person name="Kianianmomeni A."/>
            <person name="Burglin T.R."/>
            <person name="Frech C."/>
            <person name="Turcotte B."/>
            <person name="Kopec K.O."/>
            <person name="Synnott J.M."/>
            <person name="Choo C."/>
            <person name="Paponov I."/>
            <person name="Finkler A."/>
            <person name="Soon Heng Tan C."/>
            <person name="Hutchins A.P."/>
            <person name="Weinmeier T."/>
            <person name="Rattei T."/>
            <person name="Chu J.S."/>
            <person name="Gimenez G."/>
            <person name="Irimia M."/>
            <person name="Rigden D.J."/>
            <person name="Fitzpatrick D.A."/>
            <person name="Lorenzo-Morales J."/>
            <person name="Bateman A."/>
            <person name="Chiu C.H."/>
            <person name="Tang P."/>
            <person name="Hegemann P."/>
            <person name="Fromm H."/>
            <person name="Raoult D."/>
            <person name="Greub G."/>
            <person name="Miranda-Saavedra D."/>
            <person name="Chen N."/>
            <person name="Nash P."/>
            <person name="Ginger M.L."/>
            <person name="Horn M."/>
            <person name="Schaap P."/>
            <person name="Caler L."/>
            <person name="Loftus B."/>
        </authorList>
    </citation>
    <scope>NUCLEOTIDE SEQUENCE [LARGE SCALE GENOMIC DNA]</scope>
    <source>
        <strain evidence="4 5">Neff</strain>
    </source>
</reference>
<dbReference type="Gene3D" id="1.20.58.80">
    <property type="entry name" value="Phosphotransferase system, lactose/cellobiose-type IIA subunit"/>
    <property type="match status" value="2"/>
</dbReference>
<dbReference type="InterPro" id="IPR007330">
    <property type="entry name" value="MIT_dom"/>
</dbReference>
<evidence type="ECO:0000313" key="4">
    <source>
        <dbReference type="EMBL" id="ELR21742.1"/>
    </source>
</evidence>
<dbReference type="VEuPathDB" id="AmoebaDB:ACA1_384780"/>
<protein>
    <submittedName>
        <fullName evidence="4">MIT domain containing protein</fullName>
    </submittedName>
</protein>
<evidence type="ECO:0000313" key="5">
    <source>
        <dbReference type="Proteomes" id="UP000011083"/>
    </source>
</evidence>
<evidence type="ECO:0000259" key="3">
    <source>
        <dbReference type="SMART" id="SM01017"/>
    </source>
</evidence>
<feature type="region of interest" description="Disordered" evidence="1">
    <location>
        <begin position="321"/>
        <end position="439"/>
    </location>
</feature>
<dbReference type="Pfam" id="PF04212">
    <property type="entry name" value="MIT"/>
    <property type="match status" value="1"/>
</dbReference>
<dbReference type="AlphaFoldDB" id="L8H937"/>
<dbReference type="SMART" id="SM01017">
    <property type="entry name" value="Arrestin_C"/>
    <property type="match status" value="1"/>
</dbReference>
<organism evidence="4 5">
    <name type="scientific">Acanthamoeba castellanii (strain ATCC 30010 / Neff)</name>
    <dbReference type="NCBI Taxonomy" id="1257118"/>
    <lineage>
        <taxon>Eukaryota</taxon>
        <taxon>Amoebozoa</taxon>
        <taxon>Discosea</taxon>
        <taxon>Longamoebia</taxon>
        <taxon>Centramoebida</taxon>
        <taxon>Acanthamoebidae</taxon>
        <taxon>Acanthamoeba</taxon>
    </lineage>
</organism>
<feature type="compositionally biased region" description="Low complexity" evidence="1">
    <location>
        <begin position="336"/>
        <end position="356"/>
    </location>
</feature>
<evidence type="ECO:0000259" key="2">
    <source>
        <dbReference type="SMART" id="SM00745"/>
    </source>
</evidence>
<dbReference type="InterPro" id="IPR011022">
    <property type="entry name" value="Arrestin_C-like"/>
</dbReference>
<name>L8H937_ACACF</name>
<feature type="domain" description="Arrestin C-terminal-like" evidence="3">
    <location>
        <begin position="481"/>
        <end position="616"/>
    </location>
</feature>
<feature type="compositionally biased region" description="Low complexity" evidence="1">
    <location>
        <begin position="410"/>
        <end position="425"/>
    </location>
</feature>
<dbReference type="Gene3D" id="2.60.40.640">
    <property type="match status" value="1"/>
</dbReference>
<accession>L8H937</accession>
<dbReference type="Pfam" id="PF02752">
    <property type="entry name" value="Arrestin_C"/>
    <property type="match status" value="1"/>
</dbReference>
<dbReference type="GeneID" id="14922654"/>
<sequence>MADMNNPVEAGIEMARRAIEFDSAHAYPEALQYYRRATALLNQALQTERNEQMRSTLSAKLHEYSARVSYIEANLPRGPTSPQQSHPALNQQQQQQIGGGGGGGLTFPPIPGEDPFTVLSGGSPSAGRPAAPSSSSSSASFGSPHQPHHQQQQQYQQPQQQQQYQPQQYQPQYQQQPQFQQTPAPGSGGFSAAPYGAPPSTKLPAHQLIKMPAQVYIGEKAELQKALDFSEVAKKADKSECYRASLSYYEAALEAYLSVLKSTPTPPHPHRHLNPHRHRHRHLKAIRHRNQESNPQIKTSLRETIAVYMERAEKIKEFLLKSPDYQDPSPIPPPSSSTSSSSSSSSVTSSSFAPVSGGMPPYSQPQFAPAPGGMQPYGGGGGGYPQQQQQPAGSPWDMYGMQGMQGMPAQHQQVQQLQQQQQQQQYRSPGSPTSFEDDRFRQQQQPIVTLTDSFDDEFAFVDPFNPKTNRLERADTASSLLEKPVILKVKLENSVIYPGQEVPLLVDLDNCSNRVVKFIKVSLIMRDTTYEGGRRSGKRHSVKTKVHQDEFYQGSRFPLSPYSKYEGRLVFKIPESIKPSETSLTGAYCREYEIVVKGVVQLHTNPRVHLPITVNT</sequence>
<dbReference type="Proteomes" id="UP000011083">
    <property type="component" value="Unassembled WGS sequence"/>
</dbReference>
<keyword evidence="5" id="KW-1185">Reference proteome</keyword>
<feature type="compositionally biased region" description="Polar residues" evidence="1">
    <location>
        <begin position="80"/>
        <end position="90"/>
    </location>
</feature>
<dbReference type="SMART" id="SM00745">
    <property type="entry name" value="MIT"/>
    <property type="match status" value="1"/>
</dbReference>